<evidence type="ECO:0000256" key="2">
    <source>
        <dbReference type="ARBA" id="ARBA00006479"/>
    </source>
</evidence>
<evidence type="ECO:0000313" key="15">
    <source>
        <dbReference type="EMBL" id="VTQ62759.1"/>
    </source>
</evidence>
<gene>
    <name evidence="15" type="primary">gmuE_1</name>
    <name evidence="14" type="ORF">EB03_00430</name>
    <name evidence="15" type="ORF">NCTC12204_01094</name>
</gene>
<dbReference type="Gene3D" id="3.30.420.40">
    <property type="match status" value="2"/>
</dbReference>
<evidence type="ECO:0000313" key="14">
    <source>
        <dbReference type="EMBL" id="RBT70564.1"/>
    </source>
</evidence>
<dbReference type="FunFam" id="3.30.420.40:FF:000136">
    <property type="entry name" value="Putative fructokinase"/>
    <property type="match status" value="1"/>
</dbReference>
<dbReference type="PROSITE" id="PS01125">
    <property type="entry name" value="ROK"/>
    <property type="match status" value="1"/>
</dbReference>
<organism evidence="15 17">
    <name type="scientific">Enterococcus hirae</name>
    <dbReference type="NCBI Taxonomy" id="1354"/>
    <lineage>
        <taxon>Bacteria</taxon>
        <taxon>Bacillati</taxon>
        <taxon>Bacillota</taxon>
        <taxon>Bacilli</taxon>
        <taxon>Lactobacillales</taxon>
        <taxon>Enterococcaceae</taxon>
        <taxon>Enterococcus</taxon>
    </lineage>
</organism>
<keyword evidence="6 15" id="KW-0418">Kinase</keyword>
<reference evidence="14 16" key="1">
    <citation type="submission" date="2015-06" db="EMBL/GenBank/DDBJ databases">
        <title>The Genome Sequence of Enterococcus hirae 88EA1.</title>
        <authorList>
            <consortium name="The Broad Institute Genomics Platform"/>
            <consortium name="The Broad Institute Genome Sequencing Center for Infectious Disease"/>
            <person name="Earl A.M."/>
            <person name="Van Tyne D."/>
            <person name="Lebreton F."/>
            <person name="Saavedra J.T."/>
            <person name="Gilmore M.S."/>
            <person name="Manson McGuire A."/>
            <person name="Clock S."/>
            <person name="Crupain M."/>
            <person name="Rangan U."/>
            <person name="Young S."/>
            <person name="Abouelleil A."/>
            <person name="Cao P."/>
            <person name="Chapman S.B."/>
            <person name="Griggs A."/>
            <person name="Priest M."/>
            <person name="Shea T."/>
            <person name="Wortman J."/>
            <person name="Nusbaum C."/>
            <person name="Birren B."/>
        </authorList>
    </citation>
    <scope>NUCLEOTIDE SEQUENCE [LARGE SCALE GENOMIC DNA]</scope>
    <source>
        <strain evidence="14 16">88EA1</strain>
    </source>
</reference>
<dbReference type="STRING" id="1354.A6P53_04630"/>
<keyword evidence="9" id="KW-0460">Magnesium</keyword>
<sequence>MLYGAIEAGGTKFVCAVGNAQLEVIERVSFETLNPGETMPQVVSFFKKYETELSSIAVGSFGPIDIHPESKTYGYITSTPKIPWRNFDFIGYLKRNFEKIPFYWTTDVNAAAYGEYIAGHGQGHSLVVYYTVGTGIGGGALQNGRFIEGFSHPEMGHMIVRNHPDDHFKGNCPYHQNCLEGMAAGPAIEKRIGIKGQDLKEDHPFWDMEAFYIAQCIHNTTMMFSPDIIILGGGVMKQVHLQEKIHREFSKLNQNYVAHPKIEEYIVFPKLGDQAGIIGCLGLAQKIASN</sequence>
<evidence type="ECO:0000256" key="12">
    <source>
        <dbReference type="ARBA" id="ARBA00048451"/>
    </source>
</evidence>
<protein>
    <recommendedName>
        <fullName evidence="13">Fructokinase</fullName>
        <ecNumber evidence="11">2.7.1.4</ecNumber>
    </recommendedName>
</protein>
<comment type="catalytic activity">
    <reaction evidence="12">
        <text>D-fructose + ATP = D-fructose 6-phosphate + ADP + H(+)</text>
        <dbReference type="Rhea" id="RHEA:16125"/>
        <dbReference type="ChEBI" id="CHEBI:15378"/>
        <dbReference type="ChEBI" id="CHEBI:30616"/>
        <dbReference type="ChEBI" id="CHEBI:37721"/>
        <dbReference type="ChEBI" id="CHEBI:61527"/>
        <dbReference type="ChEBI" id="CHEBI:456216"/>
        <dbReference type="EC" id="2.7.1.4"/>
    </reaction>
</comment>
<dbReference type="GeneID" id="56787867"/>
<dbReference type="EC" id="2.7.1.4" evidence="11"/>
<keyword evidence="7" id="KW-0862">Zinc</keyword>
<dbReference type="Pfam" id="PF00480">
    <property type="entry name" value="ROK"/>
    <property type="match status" value="1"/>
</dbReference>
<dbReference type="EMBL" id="CABEEP010000001">
    <property type="protein sequence ID" value="VTQ62759.1"/>
    <property type="molecule type" value="Genomic_DNA"/>
</dbReference>
<evidence type="ECO:0000256" key="10">
    <source>
        <dbReference type="ARBA" id="ARBA00023277"/>
    </source>
</evidence>
<dbReference type="AlphaFoldDB" id="A0A1V8W7Z1"/>
<dbReference type="Proteomes" id="UP000352698">
    <property type="component" value="Unassembled WGS sequence"/>
</dbReference>
<dbReference type="GO" id="GO:0005524">
    <property type="term" value="F:ATP binding"/>
    <property type="evidence" value="ECO:0007669"/>
    <property type="project" value="UniProtKB-KW"/>
</dbReference>
<keyword evidence="5" id="KW-0547">Nucleotide-binding</keyword>
<comment type="caution">
    <text evidence="15">The sequence shown here is derived from an EMBL/GenBank/DDBJ whole genome shotgun (WGS) entry which is preliminary data.</text>
</comment>
<dbReference type="SUPFAM" id="SSF53067">
    <property type="entry name" value="Actin-like ATPase domain"/>
    <property type="match status" value="1"/>
</dbReference>
<proteinExistence type="inferred from homology"/>
<dbReference type="GO" id="GO:0046872">
    <property type="term" value="F:metal ion binding"/>
    <property type="evidence" value="ECO:0007669"/>
    <property type="project" value="UniProtKB-KW"/>
</dbReference>
<name>A0A1V8W7Z1_ENTHR</name>
<dbReference type="CDD" id="cd24067">
    <property type="entry name" value="ASKHA_NBD_ROK_BsFRK-like"/>
    <property type="match status" value="1"/>
</dbReference>
<comment type="similarity">
    <text evidence="2">Belongs to the ROK (NagC/XylR) family.</text>
</comment>
<dbReference type="InterPro" id="IPR043129">
    <property type="entry name" value="ATPase_NBD"/>
</dbReference>
<evidence type="ECO:0000256" key="13">
    <source>
        <dbReference type="ARBA" id="ARBA00074653"/>
    </source>
</evidence>
<dbReference type="FunFam" id="3.30.420.40:FF:000153">
    <property type="entry name" value="Putative fructokinase"/>
    <property type="match status" value="1"/>
</dbReference>
<dbReference type="PANTHER" id="PTHR42742:SF3">
    <property type="entry name" value="FRUCTOKINASE"/>
    <property type="match status" value="1"/>
</dbReference>
<dbReference type="InterPro" id="IPR049874">
    <property type="entry name" value="ROK_cs"/>
</dbReference>
<dbReference type="RefSeq" id="WP_010737353.1">
    <property type="nucleotide sequence ID" value="NZ_AP027299.1"/>
</dbReference>
<evidence type="ECO:0000313" key="16">
    <source>
        <dbReference type="Proteomes" id="UP000253498"/>
    </source>
</evidence>
<accession>A0A1V8W7Z1</accession>
<evidence type="ECO:0000256" key="3">
    <source>
        <dbReference type="ARBA" id="ARBA00022679"/>
    </source>
</evidence>
<evidence type="ECO:0000256" key="8">
    <source>
        <dbReference type="ARBA" id="ARBA00022840"/>
    </source>
</evidence>
<reference evidence="15 17" key="2">
    <citation type="submission" date="2019-05" db="EMBL/GenBank/DDBJ databases">
        <authorList>
            <consortium name="Pathogen Informatics"/>
        </authorList>
    </citation>
    <scope>NUCLEOTIDE SEQUENCE [LARGE SCALE GENOMIC DNA]</scope>
    <source>
        <strain evidence="15 17">NCTC12204</strain>
    </source>
</reference>
<dbReference type="PANTHER" id="PTHR42742">
    <property type="entry name" value="TRANSCRIPTIONAL REPRESSOR MPRA"/>
    <property type="match status" value="1"/>
</dbReference>
<dbReference type="InterPro" id="IPR051804">
    <property type="entry name" value="Carb_Metab_Reg_Kinase/Isom"/>
</dbReference>
<keyword evidence="4" id="KW-0479">Metal-binding</keyword>
<dbReference type="GO" id="GO:0008865">
    <property type="term" value="F:fructokinase activity"/>
    <property type="evidence" value="ECO:0007669"/>
    <property type="project" value="UniProtKB-EC"/>
</dbReference>
<evidence type="ECO:0000256" key="11">
    <source>
        <dbReference type="ARBA" id="ARBA00038887"/>
    </source>
</evidence>
<evidence type="ECO:0000256" key="5">
    <source>
        <dbReference type="ARBA" id="ARBA00022741"/>
    </source>
</evidence>
<evidence type="ECO:0000256" key="7">
    <source>
        <dbReference type="ARBA" id="ARBA00022833"/>
    </source>
</evidence>
<dbReference type="EMBL" id="LESJ01000002">
    <property type="protein sequence ID" value="RBT70564.1"/>
    <property type="molecule type" value="Genomic_DNA"/>
</dbReference>
<comment type="cofactor">
    <cofactor evidence="1">
        <name>Mg(2+)</name>
        <dbReference type="ChEBI" id="CHEBI:18420"/>
    </cofactor>
</comment>
<evidence type="ECO:0000256" key="9">
    <source>
        <dbReference type="ARBA" id="ARBA00022842"/>
    </source>
</evidence>
<keyword evidence="10" id="KW-0119">Carbohydrate metabolism</keyword>
<dbReference type="InterPro" id="IPR000600">
    <property type="entry name" value="ROK"/>
</dbReference>
<evidence type="ECO:0000256" key="1">
    <source>
        <dbReference type="ARBA" id="ARBA00001946"/>
    </source>
</evidence>
<dbReference type="Proteomes" id="UP000253498">
    <property type="component" value="Unassembled WGS sequence"/>
</dbReference>
<keyword evidence="3 15" id="KW-0808">Transferase</keyword>
<evidence type="ECO:0000313" key="17">
    <source>
        <dbReference type="Proteomes" id="UP000352698"/>
    </source>
</evidence>
<evidence type="ECO:0000256" key="4">
    <source>
        <dbReference type="ARBA" id="ARBA00022723"/>
    </source>
</evidence>
<keyword evidence="8" id="KW-0067">ATP-binding</keyword>
<evidence type="ECO:0000256" key="6">
    <source>
        <dbReference type="ARBA" id="ARBA00022777"/>
    </source>
</evidence>